<comment type="caution">
    <text evidence="1">The sequence shown here is derived from an EMBL/GenBank/DDBJ whole genome shotgun (WGS) entry which is preliminary data.</text>
</comment>
<proteinExistence type="predicted"/>
<dbReference type="GeneID" id="70289064"/>
<keyword evidence="2" id="KW-1185">Reference proteome</keyword>
<gene>
    <name evidence="1" type="ORF">F5Z01DRAFT_212116</name>
</gene>
<evidence type="ECO:0000313" key="2">
    <source>
        <dbReference type="Proteomes" id="UP000887229"/>
    </source>
</evidence>
<name>A0A9P8CTT5_9HYPO</name>
<dbReference type="Proteomes" id="UP000887229">
    <property type="component" value="Unassembled WGS sequence"/>
</dbReference>
<dbReference type="RefSeq" id="XP_046122611.1">
    <property type="nucleotide sequence ID" value="XM_046258161.1"/>
</dbReference>
<dbReference type="AlphaFoldDB" id="A0A9P8CTT5"/>
<protein>
    <submittedName>
        <fullName evidence="1">Uncharacterized protein</fullName>
    </submittedName>
</protein>
<dbReference type="EMBL" id="MU251243">
    <property type="protein sequence ID" value="KAG9258687.1"/>
    <property type="molecule type" value="Genomic_DNA"/>
</dbReference>
<evidence type="ECO:0000313" key="1">
    <source>
        <dbReference type="EMBL" id="KAG9258687.1"/>
    </source>
</evidence>
<reference evidence="1" key="1">
    <citation type="journal article" date="2021" name="IMA Fungus">
        <title>Genomic characterization of three marine fungi, including Emericellopsis atlantica sp. nov. with signatures of a generalist lifestyle and marine biomass degradation.</title>
        <authorList>
            <person name="Hagestad O.C."/>
            <person name="Hou L."/>
            <person name="Andersen J.H."/>
            <person name="Hansen E.H."/>
            <person name="Altermark B."/>
            <person name="Li C."/>
            <person name="Kuhnert E."/>
            <person name="Cox R.J."/>
            <person name="Crous P.W."/>
            <person name="Spatafora J.W."/>
            <person name="Lail K."/>
            <person name="Amirebrahimi M."/>
            <person name="Lipzen A."/>
            <person name="Pangilinan J."/>
            <person name="Andreopoulos W."/>
            <person name="Hayes R.D."/>
            <person name="Ng V."/>
            <person name="Grigoriev I.V."/>
            <person name="Jackson S.A."/>
            <person name="Sutton T.D.S."/>
            <person name="Dobson A.D.W."/>
            <person name="Rama T."/>
        </authorList>
    </citation>
    <scope>NUCLEOTIDE SEQUENCE</scope>
    <source>
        <strain evidence="1">TS7</strain>
    </source>
</reference>
<accession>A0A9P8CTT5</accession>
<organism evidence="1 2">
    <name type="scientific">Emericellopsis atlantica</name>
    <dbReference type="NCBI Taxonomy" id="2614577"/>
    <lineage>
        <taxon>Eukaryota</taxon>
        <taxon>Fungi</taxon>
        <taxon>Dikarya</taxon>
        <taxon>Ascomycota</taxon>
        <taxon>Pezizomycotina</taxon>
        <taxon>Sordariomycetes</taxon>
        <taxon>Hypocreomycetidae</taxon>
        <taxon>Hypocreales</taxon>
        <taxon>Bionectriaceae</taxon>
        <taxon>Emericellopsis</taxon>
    </lineage>
</organism>
<sequence length="108" mass="12138">MALELRKLSWSLLSTATEASTIYLRLTTKATSVFASFEIRANSTIPLAAVESIREHAHQPGCLYRTCAVSCMSPRLRDRRVGCAEQVICRIDHWLCTRSRAMGHPQCE</sequence>